<evidence type="ECO:0000313" key="7">
    <source>
        <dbReference type="EMBL" id="QQP91391.1"/>
    </source>
</evidence>
<evidence type="ECO:0000259" key="6">
    <source>
        <dbReference type="PROSITE" id="PS50949"/>
    </source>
</evidence>
<dbReference type="Gene3D" id="3.40.640.10">
    <property type="entry name" value="Type I PLP-dependent aspartate aminotransferase-like (Major domain)"/>
    <property type="match status" value="1"/>
</dbReference>
<dbReference type="EMBL" id="CP067420">
    <property type="protein sequence ID" value="QQP91391.1"/>
    <property type="molecule type" value="Genomic_DNA"/>
</dbReference>
<keyword evidence="3" id="KW-0805">Transcription regulation</keyword>
<dbReference type="InterPro" id="IPR015421">
    <property type="entry name" value="PyrdxlP-dep_Trfase_major"/>
</dbReference>
<keyword evidence="8" id="KW-1185">Reference proteome</keyword>
<dbReference type="InterPro" id="IPR036388">
    <property type="entry name" value="WH-like_DNA-bd_sf"/>
</dbReference>
<dbReference type="CDD" id="cd07377">
    <property type="entry name" value="WHTH_GntR"/>
    <property type="match status" value="1"/>
</dbReference>
<dbReference type="RefSeq" id="WP_201079248.1">
    <property type="nucleotide sequence ID" value="NZ_CP067420.1"/>
</dbReference>
<proteinExistence type="inferred from homology"/>
<dbReference type="CDD" id="cd00609">
    <property type="entry name" value="AAT_like"/>
    <property type="match status" value="1"/>
</dbReference>
<dbReference type="InterPro" id="IPR004839">
    <property type="entry name" value="Aminotransferase_I/II_large"/>
</dbReference>
<keyword evidence="4" id="KW-0238">DNA-binding</keyword>
<dbReference type="Proteomes" id="UP000595197">
    <property type="component" value="Chromosome"/>
</dbReference>
<evidence type="ECO:0000256" key="4">
    <source>
        <dbReference type="ARBA" id="ARBA00023125"/>
    </source>
</evidence>
<dbReference type="SMART" id="SM00345">
    <property type="entry name" value="HTH_GNTR"/>
    <property type="match status" value="1"/>
</dbReference>
<keyword evidence="5" id="KW-0804">Transcription</keyword>
<dbReference type="InterPro" id="IPR000524">
    <property type="entry name" value="Tscrpt_reg_HTH_GntR"/>
</dbReference>
<comment type="similarity">
    <text evidence="1">In the C-terminal section; belongs to the class-I pyridoxal-phosphate-dependent aminotransferase family.</text>
</comment>
<dbReference type="InterPro" id="IPR051446">
    <property type="entry name" value="HTH_trans_reg/aminotransferase"/>
</dbReference>
<accession>A0ABX7BAJ6</accession>
<dbReference type="PANTHER" id="PTHR46577:SF1">
    <property type="entry name" value="HTH-TYPE TRANSCRIPTIONAL REGULATORY PROTEIN GABR"/>
    <property type="match status" value="1"/>
</dbReference>
<reference evidence="7" key="1">
    <citation type="submission" date="2021-02" db="EMBL/GenBank/DDBJ databases">
        <title>Skermanella TT6 skin isolate.</title>
        <authorList>
            <person name="Lee K."/>
            <person name="Ganzorig M."/>
        </authorList>
    </citation>
    <scope>NUCLEOTIDE SEQUENCE</scope>
    <source>
        <strain evidence="7">TT6</strain>
    </source>
</reference>
<evidence type="ECO:0000256" key="3">
    <source>
        <dbReference type="ARBA" id="ARBA00023015"/>
    </source>
</evidence>
<dbReference type="PROSITE" id="PS50949">
    <property type="entry name" value="HTH_GNTR"/>
    <property type="match status" value="1"/>
</dbReference>
<keyword evidence="2" id="KW-0663">Pyridoxal phosphate</keyword>
<dbReference type="SUPFAM" id="SSF53383">
    <property type="entry name" value="PLP-dependent transferases"/>
    <property type="match status" value="1"/>
</dbReference>
<organism evidence="7 8">
    <name type="scientific">Skermanella cutis</name>
    <dbReference type="NCBI Taxonomy" id="2775420"/>
    <lineage>
        <taxon>Bacteria</taxon>
        <taxon>Pseudomonadati</taxon>
        <taxon>Pseudomonadota</taxon>
        <taxon>Alphaproteobacteria</taxon>
        <taxon>Rhodospirillales</taxon>
        <taxon>Azospirillaceae</taxon>
        <taxon>Skermanella</taxon>
    </lineage>
</organism>
<dbReference type="Pfam" id="PF00392">
    <property type="entry name" value="GntR"/>
    <property type="match status" value="1"/>
</dbReference>
<gene>
    <name evidence="7" type="ORF">IGS68_09370</name>
</gene>
<dbReference type="InterPro" id="IPR036390">
    <property type="entry name" value="WH_DNA-bd_sf"/>
</dbReference>
<name>A0ABX7BAJ6_9PROT</name>
<evidence type="ECO:0000256" key="1">
    <source>
        <dbReference type="ARBA" id="ARBA00005384"/>
    </source>
</evidence>
<evidence type="ECO:0000256" key="2">
    <source>
        <dbReference type="ARBA" id="ARBA00022898"/>
    </source>
</evidence>
<dbReference type="Pfam" id="PF00155">
    <property type="entry name" value="Aminotran_1_2"/>
    <property type="match status" value="1"/>
</dbReference>
<protein>
    <submittedName>
        <fullName evidence="7">PLP-dependent aminotransferase family protein</fullName>
    </submittedName>
</protein>
<feature type="domain" description="HTH gntR-type" evidence="6">
    <location>
        <begin position="19"/>
        <end position="87"/>
    </location>
</feature>
<evidence type="ECO:0000313" key="8">
    <source>
        <dbReference type="Proteomes" id="UP000595197"/>
    </source>
</evidence>
<dbReference type="Gene3D" id="1.10.10.10">
    <property type="entry name" value="Winged helix-like DNA-binding domain superfamily/Winged helix DNA-binding domain"/>
    <property type="match status" value="1"/>
</dbReference>
<evidence type="ECO:0000256" key="5">
    <source>
        <dbReference type="ARBA" id="ARBA00023163"/>
    </source>
</evidence>
<keyword evidence="7" id="KW-0808">Transferase</keyword>
<dbReference type="InterPro" id="IPR015424">
    <property type="entry name" value="PyrdxlP-dep_Trfase"/>
</dbReference>
<sequence length="467" mass="48630">MKEDSAPCSWIPDLSDASGPIYLALADAIQEGIAAGTLPEGERLPTHRALAAALDLDLTTVTRAYGEARRRGLVDAAAGRGTFVRGPLAQPPMVEPLPAEIDLSMNLPPQPPAAAIPAKLSQTMAAILRRSDAARVLSYHPSAGGTAERAAAARWLAPLLGTVPPSRVLVTAGGQAALMALLTTLAPPGSTVLTEQFTYPGLRAIAVQTGIALEGLPMDGDGLLPEALDAACARLKPAALYTIPTIQNPTAATMPPARRAAVAEIARRHRLAVIEDDAYGLLPSAPAPPLATFAPDRTWYLGTLSKCLLPALRVAYLVAPDDRCAARIQAALRAVCQMVPPLSAAVATRWVQDGTALRLVEDIRAEAARRQDVARRILPAGSFAAHGQGHHIWLRLPACRSATGFATQARRFGLALVPDTAFAVGPAPDASVRISLGAAPDLDSLAAALGRIGSLLDENADALAEIV</sequence>
<dbReference type="PANTHER" id="PTHR46577">
    <property type="entry name" value="HTH-TYPE TRANSCRIPTIONAL REGULATORY PROTEIN GABR"/>
    <property type="match status" value="1"/>
</dbReference>
<keyword evidence="7" id="KW-0032">Aminotransferase</keyword>
<dbReference type="GO" id="GO:0008483">
    <property type="term" value="F:transaminase activity"/>
    <property type="evidence" value="ECO:0007669"/>
    <property type="project" value="UniProtKB-KW"/>
</dbReference>
<dbReference type="SUPFAM" id="SSF46785">
    <property type="entry name" value="Winged helix' DNA-binding domain"/>
    <property type="match status" value="1"/>
</dbReference>